<dbReference type="RefSeq" id="WP_005962044.1">
    <property type="nucleotide sequence ID" value="NZ_KB822674.1"/>
</dbReference>
<dbReference type="AlphaFoldDB" id="N6X6I8"/>
<feature type="transmembrane region" description="Helical" evidence="7">
    <location>
        <begin position="207"/>
        <end position="226"/>
    </location>
</feature>
<evidence type="ECO:0000256" key="3">
    <source>
        <dbReference type="ARBA" id="ARBA00022692"/>
    </source>
</evidence>
<proteinExistence type="predicted"/>
<feature type="transmembrane region" description="Helical" evidence="7">
    <location>
        <begin position="329"/>
        <end position="349"/>
    </location>
</feature>
<sequence length="450" mass="48549">MRDPQAEDAPWTGVEFGAAKGKPQATRPSSKISSLLSRSPVLRAILTLMSGTLSAQVIAFVLQIFIARIYSDVDKGLLGVYGSITALVITIAAARYDLAVMLPKDEASARSLHRLASRSILLTSIITSLVLIVIARPLKDAYHHSGELALWFSAAGITVALVAQASNLRYWLTRKGRFSDIAVNSVINSLAIAASQLFFGLVFHGGFSALILGTMLGQLVSLLFLVSKTKDARQGTSEDPPLRQVARRYHRMPLLNGPNALVDSLRNAGINLAIGAVAIAALGQFQLAWNIIQVPVGLIAGAVGQVFLKKLADTAPGRMRPLVADTYRRAALAALIPFVLLYILAPWLFPFVFGAQWDQAGDFARALTPWLFMTVLTSPVSNLFVVTEKQRRMLVFGVLYCIVPLAWLSLSPLDLLATTTILGLLMAAMLAGLVIMSLITASQYDAEARQ</sequence>
<comment type="caution">
    <text evidence="8">The sequence shown here is derived from an EMBL/GenBank/DDBJ whole genome shotgun (WGS) entry which is preliminary data.</text>
</comment>
<dbReference type="PANTHER" id="PTHR30250:SF28">
    <property type="entry name" value="POLYSACCHARIDE BIOSYNTHESIS PROTEIN"/>
    <property type="match status" value="1"/>
</dbReference>
<feature type="transmembrane region" description="Helical" evidence="7">
    <location>
        <begin position="369"/>
        <end position="386"/>
    </location>
</feature>
<dbReference type="eggNOG" id="COG2244">
    <property type="taxonomic scope" value="Bacteria"/>
</dbReference>
<feature type="transmembrane region" description="Helical" evidence="7">
    <location>
        <begin position="181"/>
        <end position="201"/>
    </location>
</feature>
<keyword evidence="9" id="KW-1185">Reference proteome</keyword>
<evidence type="ECO:0000256" key="2">
    <source>
        <dbReference type="ARBA" id="ARBA00022475"/>
    </source>
</evidence>
<accession>N6X6I8</accession>
<evidence type="ECO:0000256" key="6">
    <source>
        <dbReference type="SAM" id="MobiDB-lite"/>
    </source>
</evidence>
<organism evidence="8 9">
    <name type="scientific">Schaalia cardiffensis F0333</name>
    <dbReference type="NCBI Taxonomy" id="888050"/>
    <lineage>
        <taxon>Bacteria</taxon>
        <taxon>Bacillati</taxon>
        <taxon>Actinomycetota</taxon>
        <taxon>Actinomycetes</taxon>
        <taxon>Actinomycetales</taxon>
        <taxon>Actinomycetaceae</taxon>
        <taxon>Schaalia</taxon>
    </lineage>
</organism>
<feature type="transmembrane region" description="Helical" evidence="7">
    <location>
        <begin position="268"/>
        <end position="285"/>
    </location>
</feature>
<keyword evidence="3 7" id="KW-0812">Transmembrane</keyword>
<reference evidence="8 9" key="1">
    <citation type="submission" date="2013-03" db="EMBL/GenBank/DDBJ databases">
        <title>Reference genome for the Human Microbiome Project.</title>
        <authorList>
            <person name="Aqrawi P."/>
            <person name="Ayvaz T."/>
            <person name="Bess C."/>
            <person name="Blankenburg K."/>
            <person name="Coyle M."/>
            <person name="Deng J."/>
            <person name="Forbes L."/>
            <person name="Fowler G."/>
            <person name="Francisco L."/>
            <person name="Fu Q."/>
            <person name="Gibbs R."/>
            <person name="Gross S."/>
            <person name="Gubbala S."/>
            <person name="Hale W."/>
            <person name="Hemphill L."/>
            <person name="Highlander S."/>
            <person name="Hirani K."/>
            <person name="Jackson L."/>
            <person name="Jakkamsetti A."/>
            <person name="Javaid M."/>
            <person name="Jayaseelan J.C."/>
            <person name="Jiang H."/>
            <person name="Joshi V."/>
            <person name="Korchina V."/>
            <person name="Kovar C."/>
            <person name="Lara F."/>
            <person name="Lee S."/>
            <person name="Liu Y."/>
            <person name="Mata R."/>
            <person name="Mathew T."/>
            <person name="Munidasa M."/>
            <person name="Muzny D."/>
            <person name="Nazareth L."/>
            <person name="Ngo R."/>
            <person name="Nguyen L."/>
            <person name="Nguyen N."/>
            <person name="Okwuonu G."/>
            <person name="Ongeri F."/>
            <person name="Palculict T."/>
            <person name="Patil S."/>
            <person name="Petrosino J."/>
            <person name="Pham C."/>
            <person name="Pham P."/>
            <person name="Pu L.-L."/>
            <person name="Qin X."/>
            <person name="Qu J."/>
            <person name="Reid J."/>
            <person name="Ross M."/>
            <person name="Ruth R."/>
            <person name="Saada N."/>
            <person name="San Lucas F."/>
            <person name="Santibanez J."/>
            <person name="Shang Y."/>
            <person name="Simmons D."/>
            <person name="Song X.-Z."/>
            <person name="Tang L.-Y."/>
            <person name="Thornton R."/>
            <person name="Warren J."/>
            <person name="Weissenberger G."/>
            <person name="Wilczek-Boney K."/>
            <person name="Worley K."/>
            <person name="Youmans B."/>
            <person name="Zhang J."/>
            <person name="Zhang L."/>
            <person name="Zhao Z."/>
            <person name="Zhou C."/>
            <person name="Zhu D."/>
            <person name="Zhu Y."/>
        </authorList>
    </citation>
    <scope>NUCLEOTIDE SEQUENCE [LARGE SCALE GENOMIC DNA]</scope>
    <source>
        <strain evidence="8 9">F0333</strain>
    </source>
</reference>
<feature type="region of interest" description="Disordered" evidence="6">
    <location>
        <begin position="1"/>
        <end position="31"/>
    </location>
</feature>
<dbReference type="PANTHER" id="PTHR30250">
    <property type="entry name" value="PST FAMILY PREDICTED COLANIC ACID TRANSPORTER"/>
    <property type="match status" value="1"/>
</dbReference>
<dbReference type="STRING" id="888050.HMPREF9004_0332"/>
<feature type="transmembrane region" description="Helical" evidence="7">
    <location>
        <begin position="393"/>
        <end position="410"/>
    </location>
</feature>
<comment type="subcellular location">
    <subcellularLocation>
        <location evidence="1">Cell membrane</location>
        <topology evidence="1">Multi-pass membrane protein</topology>
    </subcellularLocation>
</comment>
<dbReference type="HOGENOM" id="CLU_037830_1_0_11"/>
<evidence type="ECO:0000313" key="8">
    <source>
        <dbReference type="EMBL" id="ENO18997.1"/>
    </source>
</evidence>
<dbReference type="Pfam" id="PF01943">
    <property type="entry name" value="Polysacc_synt"/>
    <property type="match status" value="1"/>
</dbReference>
<protein>
    <submittedName>
        <fullName evidence="8">O-antigen translocase</fullName>
    </submittedName>
</protein>
<feature type="transmembrane region" description="Helical" evidence="7">
    <location>
        <begin position="416"/>
        <end position="441"/>
    </location>
</feature>
<dbReference type="InterPro" id="IPR002797">
    <property type="entry name" value="Polysacc_synth"/>
</dbReference>
<name>N6X6I8_9ACTO</name>
<feature type="transmembrane region" description="Helical" evidence="7">
    <location>
        <begin position="150"/>
        <end position="172"/>
    </location>
</feature>
<keyword evidence="5 7" id="KW-0472">Membrane</keyword>
<feature type="transmembrane region" description="Helical" evidence="7">
    <location>
        <begin position="119"/>
        <end position="138"/>
    </location>
</feature>
<evidence type="ECO:0000313" key="9">
    <source>
        <dbReference type="Proteomes" id="UP000013015"/>
    </source>
</evidence>
<evidence type="ECO:0000256" key="7">
    <source>
        <dbReference type="SAM" id="Phobius"/>
    </source>
</evidence>
<dbReference type="InterPro" id="IPR050833">
    <property type="entry name" value="Poly_Biosynth_Transport"/>
</dbReference>
<feature type="transmembrane region" description="Helical" evidence="7">
    <location>
        <begin position="291"/>
        <end position="308"/>
    </location>
</feature>
<feature type="transmembrane region" description="Helical" evidence="7">
    <location>
        <begin position="78"/>
        <end position="98"/>
    </location>
</feature>
<dbReference type="Proteomes" id="UP000013015">
    <property type="component" value="Unassembled WGS sequence"/>
</dbReference>
<dbReference type="GO" id="GO:0005886">
    <property type="term" value="C:plasma membrane"/>
    <property type="evidence" value="ECO:0007669"/>
    <property type="project" value="UniProtKB-SubCell"/>
</dbReference>
<feature type="transmembrane region" description="Helical" evidence="7">
    <location>
        <begin position="41"/>
        <end position="66"/>
    </location>
</feature>
<keyword evidence="2" id="KW-1003">Cell membrane</keyword>
<evidence type="ECO:0000256" key="1">
    <source>
        <dbReference type="ARBA" id="ARBA00004651"/>
    </source>
</evidence>
<evidence type="ECO:0000256" key="5">
    <source>
        <dbReference type="ARBA" id="ARBA00023136"/>
    </source>
</evidence>
<dbReference type="EMBL" id="AQHZ01000005">
    <property type="protein sequence ID" value="ENO18997.1"/>
    <property type="molecule type" value="Genomic_DNA"/>
</dbReference>
<evidence type="ECO:0000256" key="4">
    <source>
        <dbReference type="ARBA" id="ARBA00022989"/>
    </source>
</evidence>
<keyword evidence="4 7" id="KW-1133">Transmembrane helix</keyword>
<gene>
    <name evidence="8" type="primary">wzx</name>
    <name evidence="8" type="ORF">HMPREF9004_0332</name>
</gene>
<dbReference type="PATRIC" id="fig|888050.3.peg.326"/>